<evidence type="ECO:0000256" key="1">
    <source>
        <dbReference type="ARBA" id="ARBA00010641"/>
    </source>
</evidence>
<dbReference type="PANTHER" id="PTHR43133">
    <property type="entry name" value="RNA POLYMERASE ECF-TYPE SIGMA FACTO"/>
    <property type="match status" value="1"/>
</dbReference>
<dbReference type="InterPro" id="IPR039425">
    <property type="entry name" value="RNA_pol_sigma-70-like"/>
</dbReference>
<evidence type="ECO:0000256" key="5">
    <source>
        <dbReference type="ARBA" id="ARBA00023163"/>
    </source>
</evidence>
<dbReference type="EMBL" id="SRKZ01000005">
    <property type="protein sequence ID" value="TGD78997.1"/>
    <property type="molecule type" value="Genomic_DNA"/>
</dbReference>
<evidence type="ECO:0000256" key="3">
    <source>
        <dbReference type="ARBA" id="ARBA00023082"/>
    </source>
</evidence>
<proteinExistence type="inferred from homology"/>
<organism evidence="9 10">
    <name type="scientific">Hymenobacter wooponensis</name>
    <dbReference type="NCBI Taxonomy" id="1525360"/>
    <lineage>
        <taxon>Bacteria</taxon>
        <taxon>Pseudomonadati</taxon>
        <taxon>Bacteroidota</taxon>
        <taxon>Cytophagia</taxon>
        <taxon>Cytophagales</taxon>
        <taxon>Hymenobacteraceae</taxon>
        <taxon>Hymenobacter</taxon>
    </lineage>
</organism>
<dbReference type="InterPro" id="IPR036388">
    <property type="entry name" value="WH-like_DNA-bd_sf"/>
</dbReference>
<dbReference type="GO" id="GO:0006352">
    <property type="term" value="P:DNA-templated transcription initiation"/>
    <property type="evidence" value="ECO:0007669"/>
    <property type="project" value="InterPro"/>
</dbReference>
<feature type="region of interest" description="Disordered" evidence="6">
    <location>
        <begin position="20"/>
        <end position="41"/>
    </location>
</feature>
<dbReference type="GO" id="GO:0003677">
    <property type="term" value="F:DNA binding"/>
    <property type="evidence" value="ECO:0007669"/>
    <property type="project" value="UniProtKB-KW"/>
</dbReference>
<dbReference type="SUPFAM" id="SSF88946">
    <property type="entry name" value="Sigma2 domain of RNA polymerase sigma factors"/>
    <property type="match status" value="1"/>
</dbReference>
<keyword evidence="2" id="KW-0805">Transcription regulation</keyword>
<sequence>MALRSRCCFWERQKYFPTSVTNGKSGGTPHNSPANSSFYPVQSPSDETLMEQVRDNDLDQLSTLFERYQGLLFGFLLRLTNDRDTAQDLVQNVFLRILKYRTSYQSTHPFKAWIYQLARNVYADHWKKHHVPAGDLEEAERTPTLRRAAMAGVEASYEGQDVQEAMALLPSAQREILVLHRFQGFDYAEIGEMLGCSEGAARVKAHRALEALRKIYFS</sequence>
<keyword evidence="4" id="KW-0238">DNA-binding</keyword>
<keyword evidence="3" id="KW-0731">Sigma factor</keyword>
<dbReference type="CDD" id="cd06171">
    <property type="entry name" value="Sigma70_r4"/>
    <property type="match status" value="1"/>
</dbReference>
<dbReference type="Gene3D" id="1.10.1740.10">
    <property type="match status" value="1"/>
</dbReference>
<evidence type="ECO:0000313" key="10">
    <source>
        <dbReference type="Proteomes" id="UP000298284"/>
    </source>
</evidence>
<dbReference type="InterPro" id="IPR013324">
    <property type="entry name" value="RNA_pol_sigma_r3/r4-like"/>
</dbReference>
<dbReference type="InterPro" id="IPR013249">
    <property type="entry name" value="RNA_pol_sigma70_r4_t2"/>
</dbReference>
<comment type="caution">
    <text evidence="9">The sequence shown here is derived from an EMBL/GenBank/DDBJ whole genome shotgun (WGS) entry which is preliminary data.</text>
</comment>
<feature type="domain" description="RNA polymerase sigma factor 70 region 4 type 2" evidence="8">
    <location>
        <begin position="161"/>
        <end position="212"/>
    </location>
</feature>
<name>A0A4Z0MI23_9BACT</name>
<accession>A0A4Z0MI23</accession>
<dbReference type="Pfam" id="PF08281">
    <property type="entry name" value="Sigma70_r4_2"/>
    <property type="match status" value="1"/>
</dbReference>
<evidence type="ECO:0000259" key="7">
    <source>
        <dbReference type="Pfam" id="PF04542"/>
    </source>
</evidence>
<reference evidence="9 10" key="1">
    <citation type="submission" date="2019-04" db="EMBL/GenBank/DDBJ databases">
        <authorList>
            <person name="Feng G."/>
            <person name="Zhang J."/>
            <person name="Zhu H."/>
        </authorList>
    </citation>
    <scope>NUCLEOTIDE SEQUENCE [LARGE SCALE GENOMIC DNA]</scope>
    <source>
        <strain evidence="9 10">JCM 19491</strain>
    </source>
</reference>
<feature type="domain" description="RNA polymerase sigma-70 region 2" evidence="7">
    <location>
        <begin position="64"/>
        <end position="129"/>
    </location>
</feature>
<dbReference type="AlphaFoldDB" id="A0A4Z0MI23"/>
<dbReference type="InterPro" id="IPR013325">
    <property type="entry name" value="RNA_pol_sigma_r2"/>
</dbReference>
<keyword evidence="10" id="KW-1185">Reference proteome</keyword>
<dbReference type="PANTHER" id="PTHR43133:SF52">
    <property type="entry name" value="ECF RNA POLYMERASE SIGMA FACTOR SIGL"/>
    <property type="match status" value="1"/>
</dbReference>
<dbReference type="Proteomes" id="UP000298284">
    <property type="component" value="Unassembled WGS sequence"/>
</dbReference>
<evidence type="ECO:0000256" key="6">
    <source>
        <dbReference type="SAM" id="MobiDB-lite"/>
    </source>
</evidence>
<dbReference type="GO" id="GO:0016987">
    <property type="term" value="F:sigma factor activity"/>
    <property type="evidence" value="ECO:0007669"/>
    <property type="project" value="UniProtKB-KW"/>
</dbReference>
<evidence type="ECO:0000259" key="8">
    <source>
        <dbReference type="Pfam" id="PF08281"/>
    </source>
</evidence>
<comment type="similarity">
    <text evidence="1">Belongs to the sigma-70 factor family. ECF subfamily.</text>
</comment>
<dbReference type="Gene3D" id="1.10.10.10">
    <property type="entry name" value="Winged helix-like DNA-binding domain superfamily/Winged helix DNA-binding domain"/>
    <property type="match status" value="1"/>
</dbReference>
<dbReference type="Pfam" id="PF04542">
    <property type="entry name" value="Sigma70_r2"/>
    <property type="match status" value="1"/>
</dbReference>
<dbReference type="InterPro" id="IPR014284">
    <property type="entry name" value="RNA_pol_sigma-70_dom"/>
</dbReference>
<dbReference type="NCBIfam" id="TIGR02937">
    <property type="entry name" value="sigma70-ECF"/>
    <property type="match status" value="1"/>
</dbReference>
<dbReference type="SUPFAM" id="SSF88659">
    <property type="entry name" value="Sigma3 and sigma4 domains of RNA polymerase sigma factors"/>
    <property type="match status" value="1"/>
</dbReference>
<protein>
    <submittedName>
        <fullName evidence="9">RNA polymerase sigma factor</fullName>
    </submittedName>
</protein>
<evidence type="ECO:0000256" key="2">
    <source>
        <dbReference type="ARBA" id="ARBA00023015"/>
    </source>
</evidence>
<keyword evidence="5" id="KW-0804">Transcription</keyword>
<dbReference type="InterPro" id="IPR007627">
    <property type="entry name" value="RNA_pol_sigma70_r2"/>
</dbReference>
<gene>
    <name evidence="9" type="ORF">EU557_18670</name>
</gene>
<evidence type="ECO:0000256" key="4">
    <source>
        <dbReference type="ARBA" id="ARBA00023125"/>
    </source>
</evidence>
<evidence type="ECO:0000313" key="9">
    <source>
        <dbReference type="EMBL" id="TGD78997.1"/>
    </source>
</evidence>
<dbReference type="OrthoDB" id="9798255at2"/>